<evidence type="ECO:0000313" key="3">
    <source>
        <dbReference type="EMBL" id="ABS65488.1"/>
    </source>
</evidence>
<dbReference type="STRING" id="78245.Xaut_0230"/>
<gene>
    <name evidence="3" type="ordered locus">Xaut_0230</name>
</gene>
<dbReference type="Pfam" id="PF00656">
    <property type="entry name" value="Peptidase_C14"/>
    <property type="match status" value="1"/>
</dbReference>
<dbReference type="HOGENOM" id="CLU_064919_1_0_5"/>
<dbReference type="GO" id="GO:0004197">
    <property type="term" value="F:cysteine-type endopeptidase activity"/>
    <property type="evidence" value="ECO:0007669"/>
    <property type="project" value="InterPro"/>
</dbReference>
<dbReference type="InterPro" id="IPR050452">
    <property type="entry name" value="Metacaspase"/>
</dbReference>
<feature type="domain" description="Effector-associated" evidence="2">
    <location>
        <begin position="276"/>
        <end position="354"/>
    </location>
</feature>
<dbReference type="EMBL" id="CP000781">
    <property type="protein sequence ID" value="ABS65488.1"/>
    <property type="molecule type" value="Genomic_DNA"/>
</dbReference>
<reference evidence="3 4" key="1">
    <citation type="submission" date="2007-07" db="EMBL/GenBank/DDBJ databases">
        <title>Complete sequence of chromosome of Xanthobacter autotrophicus Py2.</title>
        <authorList>
            <consortium name="US DOE Joint Genome Institute"/>
            <person name="Copeland A."/>
            <person name="Lucas S."/>
            <person name="Lapidus A."/>
            <person name="Barry K."/>
            <person name="Glavina del Rio T."/>
            <person name="Hammon N."/>
            <person name="Israni S."/>
            <person name="Dalin E."/>
            <person name="Tice H."/>
            <person name="Pitluck S."/>
            <person name="Sims D."/>
            <person name="Brettin T."/>
            <person name="Bruce D."/>
            <person name="Detter J.C."/>
            <person name="Han C."/>
            <person name="Tapia R."/>
            <person name="Brainard J."/>
            <person name="Schmutz J."/>
            <person name="Larimer F."/>
            <person name="Land M."/>
            <person name="Hauser L."/>
            <person name="Kyrpides N."/>
            <person name="Kim E."/>
            <person name="Ensigns S.A."/>
            <person name="Richardson P."/>
        </authorList>
    </citation>
    <scope>NUCLEOTIDE SEQUENCE [LARGE SCALE GENOMIC DNA]</scope>
    <source>
        <strain evidence="4">ATCC BAA-1158 / Py2</strain>
    </source>
</reference>
<organism evidence="3 4">
    <name type="scientific">Xanthobacter autotrophicus (strain ATCC BAA-1158 / Py2)</name>
    <dbReference type="NCBI Taxonomy" id="78245"/>
    <lineage>
        <taxon>Bacteria</taxon>
        <taxon>Pseudomonadati</taxon>
        <taxon>Pseudomonadota</taxon>
        <taxon>Alphaproteobacteria</taxon>
        <taxon>Hyphomicrobiales</taxon>
        <taxon>Xanthobacteraceae</taxon>
        <taxon>Xanthobacter</taxon>
    </lineage>
</organism>
<dbReference type="KEGG" id="xau:Xaut_0230"/>
<dbReference type="Gene3D" id="3.40.50.1460">
    <property type="match status" value="1"/>
</dbReference>
<evidence type="ECO:0000259" key="2">
    <source>
        <dbReference type="Pfam" id="PF19955"/>
    </source>
</evidence>
<dbReference type="OrthoDB" id="6872474at2"/>
<dbReference type="GO" id="GO:0006508">
    <property type="term" value="P:proteolysis"/>
    <property type="evidence" value="ECO:0007669"/>
    <property type="project" value="InterPro"/>
</dbReference>
<dbReference type="GO" id="GO:0005737">
    <property type="term" value="C:cytoplasm"/>
    <property type="evidence" value="ECO:0007669"/>
    <property type="project" value="TreeGrafter"/>
</dbReference>
<accession>A7IBU5</accession>
<keyword evidence="4" id="KW-1185">Reference proteome</keyword>
<dbReference type="PANTHER" id="PTHR48104">
    <property type="entry name" value="METACASPASE-4"/>
    <property type="match status" value="1"/>
</dbReference>
<dbReference type="InterPro" id="IPR011600">
    <property type="entry name" value="Pept_C14_caspase"/>
</dbReference>
<dbReference type="Proteomes" id="UP000002417">
    <property type="component" value="Chromosome"/>
</dbReference>
<name>A7IBU5_XANP2</name>
<dbReference type="eggNOG" id="COG4249">
    <property type="taxonomic scope" value="Bacteria"/>
</dbReference>
<protein>
    <submittedName>
        <fullName evidence="3">Peptidase C14 caspase catalytic subunit p20</fullName>
    </submittedName>
</protein>
<dbReference type="PANTHER" id="PTHR48104:SF30">
    <property type="entry name" value="METACASPASE-1"/>
    <property type="match status" value="1"/>
</dbReference>
<dbReference type="AlphaFoldDB" id="A7IBU5"/>
<evidence type="ECO:0000313" key="4">
    <source>
        <dbReference type="Proteomes" id="UP000002417"/>
    </source>
</evidence>
<feature type="domain" description="Peptidase C14 caspase" evidence="1">
    <location>
        <begin position="6"/>
        <end position="255"/>
    </location>
</feature>
<dbReference type="SUPFAM" id="SSF52129">
    <property type="entry name" value="Caspase-like"/>
    <property type="match status" value="1"/>
</dbReference>
<sequence length="355" mass="37388">MQFKQGRALVIGIANYEEVRRLPEAVLNDARDTADTLRSSSYCGYPEANVTVLTDGQATLEGIRKALADLAADATADDTVAIFFSGHGTRVGLGRAATSALVPYDCKRGDLAGTSLGEVELSAAISAIKASRVVVSIDACHAAGAATLKSDLEGDHDDGLDEGFDEKSLQQLASGTGRVVFASSRATETSLVRKRERNSVFTTALLAGLKGAAVAADDGTIRVFDLFNYVSEAVRQAAPGRQHPIFKASNLEENFPVALVLGGTKTIAPKANCRERQLEQIMSDLFPAGPTDQQIWLRAGGEVANLALGGTGRAQWFSALRLLSQGGGGGSVTRESLIDAALEEFPAHRELGALR</sequence>
<evidence type="ECO:0000259" key="1">
    <source>
        <dbReference type="Pfam" id="PF00656"/>
    </source>
</evidence>
<dbReference type="Pfam" id="PF19955">
    <property type="entry name" value="EAD1"/>
    <property type="match status" value="1"/>
</dbReference>
<dbReference type="InterPro" id="IPR029030">
    <property type="entry name" value="Caspase-like_dom_sf"/>
</dbReference>
<dbReference type="InterPro" id="IPR045430">
    <property type="entry name" value="EAD1"/>
</dbReference>
<proteinExistence type="predicted"/>